<dbReference type="GO" id="GO:0030288">
    <property type="term" value="C:outer membrane-bounded periplasmic space"/>
    <property type="evidence" value="ECO:0007669"/>
    <property type="project" value="InterPro"/>
</dbReference>
<keyword evidence="8" id="KW-1133">Transmembrane helix</keyword>
<keyword evidence="5 10" id="KW-0997">Cell inner membrane</keyword>
<feature type="compositionally biased region" description="Low complexity" evidence="11">
    <location>
        <begin position="84"/>
        <end position="106"/>
    </location>
</feature>
<keyword evidence="9" id="KW-0472">Membrane</keyword>
<protein>
    <recommendedName>
        <fullName evidence="10">Protein TonB</fullName>
    </recommendedName>
</protein>
<evidence type="ECO:0000259" key="12">
    <source>
        <dbReference type="PROSITE" id="PS52015"/>
    </source>
</evidence>
<evidence type="ECO:0000256" key="2">
    <source>
        <dbReference type="ARBA" id="ARBA00006555"/>
    </source>
</evidence>
<dbReference type="GO" id="GO:0015031">
    <property type="term" value="P:protein transport"/>
    <property type="evidence" value="ECO:0007669"/>
    <property type="project" value="UniProtKB-UniRule"/>
</dbReference>
<comment type="subcellular location">
    <subcellularLocation>
        <location evidence="1 10">Cell inner membrane</location>
        <topology evidence="1 10">Single-pass membrane protein</topology>
        <orientation evidence="1 10">Periplasmic side</orientation>
    </subcellularLocation>
</comment>
<keyword evidence="10" id="KW-0735">Signal-anchor</keyword>
<feature type="compositionally biased region" description="Low complexity" evidence="11">
    <location>
        <begin position="149"/>
        <end position="163"/>
    </location>
</feature>
<evidence type="ECO:0000256" key="9">
    <source>
        <dbReference type="ARBA" id="ARBA00023136"/>
    </source>
</evidence>
<reference evidence="13" key="2">
    <citation type="journal article" date="2020" name="Microorganisms">
        <title>Osmotic Adaptation and Compatible Solute Biosynthesis of Phototrophic Bacteria as Revealed from Genome Analyses.</title>
        <authorList>
            <person name="Imhoff J.F."/>
            <person name="Rahn T."/>
            <person name="Kunzel S."/>
            <person name="Keller A."/>
            <person name="Neulinger S.C."/>
        </authorList>
    </citation>
    <scope>NUCLEOTIDE SEQUENCE</scope>
    <source>
        <strain evidence="13">DSM 11080</strain>
    </source>
</reference>
<evidence type="ECO:0000256" key="10">
    <source>
        <dbReference type="RuleBase" id="RU362123"/>
    </source>
</evidence>
<name>A0AAJ0U6C8_9GAMM</name>
<dbReference type="GO" id="GO:0055085">
    <property type="term" value="P:transmembrane transport"/>
    <property type="evidence" value="ECO:0007669"/>
    <property type="project" value="InterPro"/>
</dbReference>
<feature type="region of interest" description="Disordered" evidence="11">
    <location>
        <begin position="52"/>
        <end position="251"/>
    </location>
</feature>
<proteinExistence type="inferred from homology"/>
<keyword evidence="6" id="KW-0812">Transmembrane</keyword>
<sequence>MELHARHWIIALLIAVLLHAALALALVPRTPSPAAQPSAILLEIGTGGDGRLVGGDGKPAGALSAVEPAADSPLTAMSPSTGSERATATPAPTTAAATETAETPMTPATPPRPRATSTVSDAPAPRTTPLDEAERTRASVQEEPEAIRAQAKPKPAPTPAKAKPQPEKPEPEPEPEPEPQSSAPDARGPTDAPARPQDRAPATKPSAGTRASSSGSRAEQARTGGNGRGAGHGQQGTGRGGSGRGGSSSSAGQYFRQLATWLNRHKRYPAQSRRRREQGTVKVQFTIDRNGRLLSHRILSSSGHRRLDQEAEAMLKRASPLPAIPAALNRSRLTVTIPVNFSLR</sequence>
<reference evidence="13" key="1">
    <citation type="submission" date="2017-08" db="EMBL/GenBank/DDBJ databases">
        <authorList>
            <person name="Imhoff J.F."/>
            <person name="Rahn T."/>
            <person name="Kuenzel S."/>
            <person name="Neulinger S.C."/>
        </authorList>
    </citation>
    <scope>NUCLEOTIDE SEQUENCE</scope>
    <source>
        <strain evidence="13">DSM 11080</strain>
    </source>
</reference>
<dbReference type="GO" id="GO:0015891">
    <property type="term" value="P:siderophore transport"/>
    <property type="evidence" value="ECO:0007669"/>
    <property type="project" value="InterPro"/>
</dbReference>
<evidence type="ECO:0000256" key="11">
    <source>
        <dbReference type="SAM" id="MobiDB-lite"/>
    </source>
</evidence>
<organism evidence="13 14">
    <name type="scientific">Halochromatium glycolicum</name>
    <dbReference type="NCBI Taxonomy" id="85075"/>
    <lineage>
        <taxon>Bacteria</taxon>
        <taxon>Pseudomonadati</taxon>
        <taxon>Pseudomonadota</taxon>
        <taxon>Gammaproteobacteria</taxon>
        <taxon>Chromatiales</taxon>
        <taxon>Chromatiaceae</taxon>
        <taxon>Halochromatium</taxon>
    </lineage>
</organism>
<keyword evidence="3 10" id="KW-0813">Transport</keyword>
<keyword evidence="14" id="KW-1185">Reference proteome</keyword>
<dbReference type="InterPro" id="IPR003538">
    <property type="entry name" value="TonB"/>
</dbReference>
<dbReference type="PANTHER" id="PTHR33446:SF2">
    <property type="entry name" value="PROTEIN TONB"/>
    <property type="match status" value="1"/>
</dbReference>
<dbReference type="GO" id="GO:0031992">
    <property type="term" value="F:energy transducer activity"/>
    <property type="evidence" value="ECO:0007669"/>
    <property type="project" value="InterPro"/>
</dbReference>
<dbReference type="Gene3D" id="3.30.1150.10">
    <property type="match status" value="1"/>
</dbReference>
<gene>
    <name evidence="13" type="ORF">CKO40_16020</name>
</gene>
<accession>A0AAJ0U6C8</accession>
<evidence type="ECO:0000256" key="3">
    <source>
        <dbReference type="ARBA" id="ARBA00022448"/>
    </source>
</evidence>
<evidence type="ECO:0000313" key="13">
    <source>
        <dbReference type="EMBL" id="MBK1706022.1"/>
    </source>
</evidence>
<evidence type="ECO:0000313" key="14">
    <source>
        <dbReference type="Proteomes" id="UP001296776"/>
    </source>
</evidence>
<dbReference type="NCBIfam" id="TIGR01352">
    <property type="entry name" value="tonB_Cterm"/>
    <property type="match status" value="1"/>
</dbReference>
<dbReference type="Pfam" id="PF03544">
    <property type="entry name" value="TonB_C"/>
    <property type="match status" value="1"/>
</dbReference>
<keyword evidence="4 10" id="KW-1003">Cell membrane</keyword>
<feature type="compositionally biased region" description="Low complexity" evidence="11">
    <location>
        <begin position="179"/>
        <end position="223"/>
    </location>
</feature>
<dbReference type="InterPro" id="IPR037682">
    <property type="entry name" value="TonB_C"/>
</dbReference>
<feature type="compositionally biased region" description="Gly residues" evidence="11">
    <location>
        <begin position="224"/>
        <end position="246"/>
    </location>
</feature>
<dbReference type="InterPro" id="IPR051045">
    <property type="entry name" value="TonB-dependent_transducer"/>
</dbReference>
<dbReference type="RefSeq" id="WP_200347382.1">
    <property type="nucleotide sequence ID" value="NZ_NRSJ01000032.1"/>
</dbReference>
<keyword evidence="7 10" id="KW-0653">Protein transport</keyword>
<dbReference type="GO" id="GO:0098797">
    <property type="term" value="C:plasma membrane protein complex"/>
    <property type="evidence" value="ECO:0007669"/>
    <property type="project" value="TreeGrafter"/>
</dbReference>
<dbReference type="PROSITE" id="PS52015">
    <property type="entry name" value="TONB_CTD"/>
    <property type="match status" value="1"/>
</dbReference>
<comment type="similarity">
    <text evidence="2 10">Belongs to the TonB family.</text>
</comment>
<dbReference type="PRINTS" id="PR01374">
    <property type="entry name" value="TONBPROTEIN"/>
</dbReference>
<dbReference type="SUPFAM" id="SSF74653">
    <property type="entry name" value="TolA/TonB C-terminal domain"/>
    <property type="match status" value="1"/>
</dbReference>
<dbReference type="EMBL" id="NRSJ01000032">
    <property type="protein sequence ID" value="MBK1706022.1"/>
    <property type="molecule type" value="Genomic_DNA"/>
</dbReference>
<evidence type="ECO:0000256" key="8">
    <source>
        <dbReference type="ARBA" id="ARBA00022989"/>
    </source>
</evidence>
<evidence type="ECO:0000256" key="6">
    <source>
        <dbReference type="ARBA" id="ARBA00022692"/>
    </source>
</evidence>
<evidence type="ECO:0000256" key="4">
    <source>
        <dbReference type="ARBA" id="ARBA00022475"/>
    </source>
</evidence>
<comment type="function">
    <text evidence="10">Interacts with outer membrane receptor proteins that carry out high-affinity binding and energy dependent uptake into the periplasmic space of specific substrates. It could act to transduce energy from the cytoplasmic membrane to specific energy-requiring processes in the outer membrane, resulting in the release into the periplasm of ligands bound by these outer membrane proteins.</text>
</comment>
<evidence type="ECO:0000256" key="7">
    <source>
        <dbReference type="ARBA" id="ARBA00022927"/>
    </source>
</evidence>
<feature type="domain" description="TonB C-terminal" evidence="12">
    <location>
        <begin position="253"/>
        <end position="344"/>
    </location>
</feature>
<dbReference type="PANTHER" id="PTHR33446">
    <property type="entry name" value="PROTEIN TONB-RELATED"/>
    <property type="match status" value="1"/>
</dbReference>
<dbReference type="Proteomes" id="UP001296776">
    <property type="component" value="Unassembled WGS sequence"/>
</dbReference>
<evidence type="ECO:0000256" key="1">
    <source>
        <dbReference type="ARBA" id="ARBA00004383"/>
    </source>
</evidence>
<evidence type="ECO:0000256" key="5">
    <source>
        <dbReference type="ARBA" id="ARBA00022519"/>
    </source>
</evidence>
<dbReference type="AlphaFoldDB" id="A0AAJ0U6C8"/>
<dbReference type="InterPro" id="IPR006260">
    <property type="entry name" value="TonB/TolA_C"/>
</dbReference>
<comment type="caution">
    <text evidence="13">The sequence shown here is derived from an EMBL/GenBank/DDBJ whole genome shotgun (WGS) entry which is preliminary data.</text>
</comment>